<dbReference type="RefSeq" id="WP_316982785.1">
    <property type="nucleotide sequence ID" value="NZ_CP136521.1"/>
</dbReference>
<dbReference type="GO" id="GO:0016491">
    <property type="term" value="F:oxidoreductase activity"/>
    <property type="evidence" value="ECO:0007669"/>
    <property type="project" value="InterPro"/>
</dbReference>
<reference evidence="3" key="1">
    <citation type="submission" date="2024-06" db="EMBL/GenBank/DDBJ databases">
        <title>Hwangdonia haimaensis gen. nov., sp. nov., a member of the family Flavobacteriaceae isolated from the haima cold seep.</title>
        <authorList>
            <person name="Li J."/>
        </authorList>
    </citation>
    <scope>NUCLEOTIDE SEQUENCE [LARGE SCALE GENOMIC DNA]</scope>
    <source>
        <strain evidence="3">SCSIO 19198</strain>
    </source>
</reference>
<evidence type="ECO:0000259" key="1">
    <source>
        <dbReference type="SMART" id="SM01008"/>
    </source>
</evidence>
<dbReference type="EMBL" id="CP136521">
    <property type="protein sequence ID" value="WOD43097.1"/>
    <property type="molecule type" value="Genomic_DNA"/>
</dbReference>
<dbReference type="InterPro" id="IPR000674">
    <property type="entry name" value="Ald_Oxase/Xan_DH_a/b"/>
</dbReference>
<dbReference type="Gene3D" id="3.90.1170.50">
    <property type="entry name" value="Aldehyde oxidase/xanthine dehydrogenase, a/b hammerhead"/>
    <property type="match status" value="1"/>
</dbReference>
<dbReference type="InterPro" id="IPR008274">
    <property type="entry name" value="AldOxase/xan_DH_MoCoBD1"/>
</dbReference>
<keyword evidence="3" id="KW-1185">Reference proteome</keyword>
<dbReference type="Gene3D" id="3.30.365.10">
    <property type="entry name" value="Aldehyde oxidase/xanthine dehydrogenase, molybdopterin binding domain"/>
    <property type="match status" value="4"/>
</dbReference>
<evidence type="ECO:0000313" key="2">
    <source>
        <dbReference type="EMBL" id="WOD43097.1"/>
    </source>
</evidence>
<dbReference type="SUPFAM" id="SSF56003">
    <property type="entry name" value="Molybdenum cofactor-binding domain"/>
    <property type="match status" value="2"/>
</dbReference>
<name>A0AA97HPX2_9FLAO</name>
<dbReference type="PROSITE" id="PS51318">
    <property type="entry name" value="TAT"/>
    <property type="match status" value="1"/>
</dbReference>
<dbReference type="InterPro" id="IPR037165">
    <property type="entry name" value="AldOxase/xan_DH_Mopterin-bd_sf"/>
</dbReference>
<dbReference type="KEGG" id="hws:RNZ46_13980"/>
<dbReference type="InterPro" id="IPR006311">
    <property type="entry name" value="TAT_signal"/>
</dbReference>
<organism evidence="2 3">
    <name type="scientific">Hwangdonia lutea</name>
    <dbReference type="NCBI Taxonomy" id="3075823"/>
    <lineage>
        <taxon>Bacteria</taxon>
        <taxon>Pseudomonadati</taxon>
        <taxon>Bacteroidota</taxon>
        <taxon>Flavobacteriia</taxon>
        <taxon>Flavobacteriales</taxon>
        <taxon>Flavobacteriaceae</taxon>
        <taxon>Hwangdonia</taxon>
    </lineage>
</organism>
<protein>
    <submittedName>
        <fullName evidence="2">Molybdopterin cofactor-binding domain-containing protein</fullName>
    </submittedName>
</protein>
<dbReference type="SMART" id="SM01008">
    <property type="entry name" value="Ald_Xan_dh_C"/>
    <property type="match status" value="1"/>
</dbReference>
<gene>
    <name evidence="2" type="ORF">RNZ46_13980</name>
</gene>
<dbReference type="PANTHER" id="PTHR47495">
    <property type="entry name" value="ALDEHYDE DEHYDROGENASE"/>
    <property type="match status" value="1"/>
</dbReference>
<dbReference type="InterPro" id="IPR046867">
    <property type="entry name" value="AldOxase/xan_DH_MoCoBD2"/>
</dbReference>
<dbReference type="AlphaFoldDB" id="A0AA97HPX2"/>
<accession>A0AA97HPX2</accession>
<dbReference type="PANTHER" id="PTHR47495:SF2">
    <property type="entry name" value="ALDEHYDE DEHYDROGENASE"/>
    <property type="match status" value="1"/>
</dbReference>
<dbReference type="InterPro" id="IPR012368">
    <property type="entry name" value="OxRdtase_Mopterin-bd_su_IorB"/>
</dbReference>
<dbReference type="Proteomes" id="UP001302486">
    <property type="component" value="Chromosome"/>
</dbReference>
<proteinExistence type="predicted"/>
<dbReference type="Pfam" id="PF02738">
    <property type="entry name" value="MoCoBD_1"/>
    <property type="match status" value="1"/>
</dbReference>
<sequence>MIPSNKNTFSRRSFLKSSALAGGGMIIGFNLFNACRFDVKPSIDLSQLNYNDFNAFIKISPEGKVTIFSPNPEIGQGVKTSMPMIIAEELEVAWDDVYVVQAPLDTKNYTRQVAGGSQSIRHGWTALRQTGATAKQMLVNAAAAKWGVEASECTVKNGVITNAKGETLGYGDVVSEAAVLEVPENVTLKDPKDFTIIGQGKGNVDIDRIITGKPLFGLDYKVDGMLYASVLRPPAFGQVLDSYDASAAKSLPGVVDVITIGKKVREFQEAGKNNWTMQISSSDKVVVIAKTTWDAFKGKKALKATWKTDTPLESTEKHDEILLDLLNGKDFNTRRKDGDVKKAFAKADKVIERIYESPFLPHNTLEPMNFFANVTDDKVELVGPVQTPQAAQTVVAELLGRDIETVHLDMTRMGGGFGRRLYGDFVYEAAEISDAIRKPIKMVSSREDDMTTGVYRPAIKYKIAASIKDGKLTGYHLKEAAANSNMYGLIPHFFPAGAIENYQVDTANYQSNITTGAWRAPYTNFLASAEQSFFDEIAEALGVDRVKLHMDLLDNVKMNPEPNIEYDPERLQNVLQLAVKKSNWGKTEAGVYQGLSVYYCHNTHVAEVADITMENGVPIVKKVTCAIDCGIVVNPLGAINQAKGGILDGIGHALYSDFGFIDGIPQSNNFNSYQLIRMGQTPKVDIHFIESDIDPTGLGEPTLPPVGAAVANAIYKATGKRLTKQPYMSNLNVEEKVLG</sequence>
<dbReference type="SUPFAM" id="SSF54665">
    <property type="entry name" value="CO dehydrogenase molybdoprotein N-domain-like"/>
    <property type="match status" value="1"/>
</dbReference>
<dbReference type="PIRSF" id="PIRSF036389">
    <property type="entry name" value="IOR_B"/>
    <property type="match status" value="1"/>
</dbReference>
<feature type="domain" description="Aldehyde oxidase/xanthine dehydrogenase a/b hammerhead" evidence="1">
    <location>
        <begin position="211"/>
        <end position="310"/>
    </location>
</feature>
<dbReference type="Pfam" id="PF20256">
    <property type="entry name" value="MoCoBD_2"/>
    <property type="match status" value="2"/>
</dbReference>
<evidence type="ECO:0000313" key="3">
    <source>
        <dbReference type="Proteomes" id="UP001302486"/>
    </source>
</evidence>
<dbReference type="InterPro" id="IPR052516">
    <property type="entry name" value="N-heterocyclic_Hydroxylase"/>
</dbReference>
<dbReference type="InterPro" id="IPR036856">
    <property type="entry name" value="Ald_Oxase/Xan_DH_a/b_sf"/>
</dbReference>